<dbReference type="Proteomes" id="UP000694843">
    <property type="component" value="Unplaced"/>
</dbReference>
<feature type="domain" description="Peptidase M24 C-terminal" evidence="9">
    <location>
        <begin position="620"/>
        <end position="682"/>
    </location>
</feature>
<dbReference type="PANTHER" id="PTHR43763:SF6">
    <property type="entry name" value="XAA-PRO AMINOPEPTIDASE 1"/>
    <property type="match status" value="1"/>
</dbReference>
<dbReference type="SUPFAM" id="SSF55920">
    <property type="entry name" value="Creatinase/aminopeptidase"/>
    <property type="match status" value="1"/>
</dbReference>
<dbReference type="FunFam" id="3.40.350.10:FF:000003">
    <property type="entry name" value="Xaa-pro aminopeptidase P"/>
    <property type="match status" value="1"/>
</dbReference>
<evidence type="ECO:0000259" key="7">
    <source>
        <dbReference type="Pfam" id="PF00557"/>
    </source>
</evidence>
<accession>A0A8B7NWT1</accession>
<keyword evidence="2 4" id="KW-0479">Metal-binding</keyword>
<dbReference type="Pfam" id="PF00557">
    <property type="entry name" value="Peptidase_M24"/>
    <property type="match status" value="1"/>
</dbReference>
<keyword evidence="11" id="KW-0645">Protease</keyword>
<dbReference type="InterPro" id="IPR050422">
    <property type="entry name" value="X-Pro_aminopeptidase_P"/>
</dbReference>
<gene>
    <name evidence="11" type="primary">LOC108674794</name>
</gene>
<feature type="chain" id="PRO_5034495584" evidence="6">
    <location>
        <begin position="22"/>
        <end position="746"/>
    </location>
</feature>
<dbReference type="Pfam" id="PF16188">
    <property type="entry name" value="Peptidase_M24_C"/>
    <property type="match status" value="1"/>
</dbReference>
<feature type="region of interest" description="Disordered" evidence="5">
    <location>
        <begin position="695"/>
        <end position="720"/>
    </location>
</feature>
<dbReference type="InterPro" id="IPR029149">
    <property type="entry name" value="Creatin/AminoP/Spt16_N"/>
</dbReference>
<dbReference type="InterPro" id="IPR036005">
    <property type="entry name" value="Creatinase/aminopeptidase-like"/>
</dbReference>
<dbReference type="InterPro" id="IPR033740">
    <property type="entry name" value="Pept_M24B"/>
</dbReference>
<keyword evidence="3" id="KW-0378">Hydrolase</keyword>
<evidence type="ECO:0000256" key="3">
    <source>
        <dbReference type="ARBA" id="ARBA00022801"/>
    </source>
</evidence>
<reference evidence="11" key="1">
    <citation type="submission" date="2025-08" db="UniProtKB">
        <authorList>
            <consortium name="RefSeq"/>
        </authorList>
    </citation>
    <scope>IDENTIFICATION</scope>
    <source>
        <tissue evidence="11">Whole organism</tissue>
    </source>
</reference>
<comment type="similarity">
    <text evidence="1 4">Belongs to the peptidase M24B family.</text>
</comment>
<dbReference type="OrthoDB" id="9995434at2759"/>
<evidence type="ECO:0000256" key="4">
    <source>
        <dbReference type="RuleBase" id="RU000590"/>
    </source>
</evidence>
<evidence type="ECO:0000256" key="6">
    <source>
        <dbReference type="SAM" id="SignalP"/>
    </source>
</evidence>
<evidence type="ECO:0000256" key="1">
    <source>
        <dbReference type="ARBA" id="ARBA00008766"/>
    </source>
</evidence>
<dbReference type="Pfam" id="PF01321">
    <property type="entry name" value="Creatinase_N"/>
    <property type="match status" value="1"/>
</dbReference>
<evidence type="ECO:0000313" key="11">
    <source>
        <dbReference type="RefSeq" id="XP_018018254.1"/>
    </source>
</evidence>
<proteinExistence type="inferred from homology"/>
<sequence>MFRYSLHSALALCLVILQCRGGWSCADANSDGEVTEWQDTTRVARRDVSLRERSSCEGGDPQPPERVDTTKRVAALIGELERRGLDAYIITSDDAHMSEYTAAADGRRAYISGQDGSAGTAVVLRDGRRALWTDGRYFLAADRQLDCEWLLMKAREPGVPTMSAWLAQELAEGSKVGVDAALMAATSYLELQLRLKESGLELVAEKTNLVDAVWPQQERPPRVKDDLFVHELSFAGVEWTHKVAQVREEMKKQDVDLLVVTALDEVAWLLNLRGNDIPYNTVFRSYLLVDHKDVTLFIDNERIPPVVDFHLHIGQCFDNVCFHTTGYDNLVPRLQAAAQAADVKRVLLPKKYAYSGGVSYAIYSAVPADKRVSGVSPVVALKARKNDVEAKGMKAAHLRDAVALVDFLAFLEKEVESGREWDELSAAQRLDEYRAEQEHFLRPSFGSISAFGPNGAIVHYNPTNATKLTITKDAPYLLDSGGQYFDGTTDVTRTLHFGAPTELQKEAYTRVLMGAVDLALLVFPKGTNDVNVDVITRRYLYQVGLDYKHGTGHGIGMFLNVHESPIQVRIYGDEKHEFELNHFFSGEPGYYLAGEFGIRLETILRVVRAGDLPYKTDTDFYAFEPVTLVPFEPKFIMLNMLSPEQCKFINDYHHRARTEVGNLLEKQGRSQGLAYLLKKTEPMECSRARGPLETASRSNGVMETKMESKKKVPPQLAATSGASEGGMGGAVCVYGVLLMVVMMERW</sequence>
<evidence type="ECO:0000313" key="10">
    <source>
        <dbReference type="Proteomes" id="UP000694843"/>
    </source>
</evidence>
<dbReference type="InterPro" id="IPR032416">
    <property type="entry name" value="Peptidase_M24_C"/>
</dbReference>
<dbReference type="InterPro" id="IPR000994">
    <property type="entry name" value="Pept_M24"/>
</dbReference>
<feature type="domain" description="Creatinase N-terminal" evidence="8">
    <location>
        <begin position="72"/>
        <end position="198"/>
    </location>
</feature>
<dbReference type="PROSITE" id="PS00491">
    <property type="entry name" value="PROLINE_PEPTIDASE"/>
    <property type="match status" value="1"/>
</dbReference>
<evidence type="ECO:0000259" key="8">
    <source>
        <dbReference type="Pfam" id="PF01321"/>
    </source>
</evidence>
<organism evidence="10 11">
    <name type="scientific">Hyalella azteca</name>
    <name type="common">Amphipod</name>
    <dbReference type="NCBI Taxonomy" id="294128"/>
    <lineage>
        <taxon>Eukaryota</taxon>
        <taxon>Metazoa</taxon>
        <taxon>Ecdysozoa</taxon>
        <taxon>Arthropoda</taxon>
        <taxon>Crustacea</taxon>
        <taxon>Multicrustacea</taxon>
        <taxon>Malacostraca</taxon>
        <taxon>Eumalacostraca</taxon>
        <taxon>Peracarida</taxon>
        <taxon>Amphipoda</taxon>
        <taxon>Senticaudata</taxon>
        <taxon>Talitrida</taxon>
        <taxon>Talitroidea</taxon>
        <taxon>Hyalellidae</taxon>
        <taxon>Hyalella</taxon>
    </lineage>
</organism>
<protein>
    <submittedName>
        <fullName evidence="11">Xaa-Pro aminopeptidase ApepP</fullName>
    </submittedName>
</protein>
<feature type="signal peptide" evidence="6">
    <location>
        <begin position="1"/>
        <end position="21"/>
    </location>
</feature>
<dbReference type="KEGG" id="hazt:108674794"/>
<dbReference type="Gene3D" id="3.90.230.10">
    <property type="entry name" value="Creatinase/methionine aminopeptidase superfamily"/>
    <property type="match status" value="1"/>
</dbReference>
<dbReference type="Gene3D" id="3.40.350.10">
    <property type="entry name" value="Creatinase/prolidase N-terminal domain"/>
    <property type="match status" value="2"/>
</dbReference>
<keyword evidence="6" id="KW-0732">Signal</keyword>
<dbReference type="SUPFAM" id="SSF53092">
    <property type="entry name" value="Creatinase/prolidase N-terminal domain"/>
    <property type="match status" value="2"/>
</dbReference>
<dbReference type="OMA" id="LTHFRYT"/>
<evidence type="ECO:0000259" key="9">
    <source>
        <dbReference type="Pfam" id="PF16188"/>
    </source>
</evidence>
<dbReference type="GO" id="GO:0005737">
    <property type="term" value="C:cytoplasm"/>
    <property type="evidence" value="ECO:0007669"/>
    <property type="project" value="UniProtKB-ARBA"/>
</dbReference>
<dbReference type="AlphaFoldDB" id="A0A8B7NWT1"/>
<evidence type="ECO:0000256" key="2">
    <source>
        <dbReference type="ARBA" id="ARBA00022723"/>
    </source>
</evidence>
<dbReference type="Pfam" id="PF16189">
    <property type="entry name" value="Creatinase_N_2"/>
    <property type="match status" value="1"/>
</dbReference>
<dbReference type="GeneID" id="108674794"/>
<dbReference type="GO" id="GO:0046872">
    <property type="term" value="F:metal ion binding"/>
    <property type="evidence" value="ECO:0007669"/>
    <property type="project" value="UniProtKB-KW"/>
</dbReference>
<dbReference type="InterPro" id="IPR001131">
    <property type="entry name" value="Peptidase_M24B_aminopep-P_CS"/>
</dbReference>
<evidence type="ECO:0000256" key="5">
    <source>
        <dbReference type="SAM" id="MobiDB-lite"/>
    </source>
</evidence>
<dbReference type="InterPro" id="IPR000587">
    <property type="entry name" value="Creatinase_N"/>
</dbReference>
<dbReference type="GO" id="GO:0070006">
    <property type="term" value="F:metalloaminopeptidase activity"/>
    <property type="evidence" value="ECO:0007669"/>
    <property type="project" value="InterPro"/>
</dbReference>
<name>A0A8B7NWT1_HYAAZ</name>
<dbReference type="CDD" id="cd01085">
    <property type="entry name" value="APP"/>
    <property type="match status" value="1"/>
</dbReference>
<feature type="domain" description="Peptidase M24" evidence="7">
    <location>
        <begin position="392"/>
        <end position="606"/>
    </location>
</feature>
<keyword evidence="10" id="KW-1185">Reference proteome</keyword>
<dbReference type="FunFam" id="3.90.230.10:FF:000009">
    <property type="entry name" value="xaa-Pro aminopeptidase 2"/>
    <property type="match status" value="1"/>
</dbReference>
<dbReference type="PANTHER" id="PTHR43763">
    <property type="entry name" value="XAA-PRO AMINOPEPTIDASE 1"/>
    <property type="match status" value="1"/>
</dbReference>
<keyword evidence="11" id="KW-0031">Aminopeptidase</keyword>
<dbReference type="RefSeq" id="XP_018018254.1">
    <property type="nucleotide sequence ID" value="XM_018162765.1"/>
</dbReference>